<dbReference type="PATRIC" id="fig|452652.3.peg.5943"/>
<feature type="domain" description="Erythromycin biosynthesis protein CIII-like N-terminal" evidence="5">
    <location>
        <begin position="22"/>
        <end position="219"/>
    </location>
</feature>
<dbReference type="GO" id="GO:0008194">
    <property type="term" value="F:UDP-glycosyltransferase activity"/>
    <property type="evidence" value="ECO:0007669"/>
    <property type="project" value="InterPro"/>
</dbReference>
<dbReference type="PANTHER" id="PTHR48050">
    <property type="entry name" value="STEROL 3-BETA-GLUCOSYLTRANSFERASE"/>
    <property type="match status" value="1"/>
</dbReference>
<dbReference type="InterPro" id="IPR010610">
    <property type="entry name" value="EryCIII-like_C"/>
</dbReference>
<evidence type="ECO:0000313" key="6">
    <source>
        <dbReference type="EMBL" id="BAJ31705.1"/>
    </source>
</evidence>
<comment type="similarity">
    <text evidence="1">Belongs to the glycosyltransferase 28 family.</text>
</comment>
<dbReference type="AlphaFoldDB" id="E4N0M1"/>
<evidence type="ECO:0000259" key="4">
    <source>
        <dbReference type="Pfam" id="PF06722"/>
    </source>
</evidence>
<dbReference type="EMBL" id="AP010968">
    <property type="protein sequence ID" value="BAJ31705.1"/>
    <property type="molecule type" value="Genomic_DNA"/>
</dbReference>
<protein>
    <submittedName>
        <fullName evidence="6">Putative glycosyltransferase</fullName>
    </submittedName>
</protein>
<dbReference type="GO" id="GO:0016758">
    <property type="term" value="F:hexosyltransferase activity"/>
    <property type="evidence" value="ECO:0007669"/>
    <property type="project" value="UniProtKB-ARBA"/>
</dbReference>
<dbReference type="CDD" id="cd03784">
    <property type="entry name" value="GT1_Gtf-like"/>
    <property type="match status" value="1"/>
</dbReference>
<evidence type="ECO:0000259" key="5">
    <source>
        <dbReference type="Pfam" id="PF21036"/>
    </source>
</evidence>
<dbReference type="CAZy" id="GT1">
    <property type="family name" value="Glycosyltransferase Family 1"/>
</dbReference>
<dbReference type="Gene3D" id="3.40.50.2000">
    <property type="entry name" value="Glycogen Phosphorylase B"/>
    <property type="match status" value="2"/>
</dbReference>
<keyword evidence="7" id="KW-1185">Reference proteome</keyword>
<feature type="domain" description="Erythromycin biosynthesis protein CIII-like C-terminal" evidence="4">
    <location>
        <begin position="233"/>
        <end position="371"/>
    </location>
</feature>
<evidence type="ECO:0000256" key="3">
    <source>
        <dbReference type="ARBA" id="ARBA00022679"/>
    </source>
</evidence>
<reference evidence="6 7" key="1">
    <citation type="journal article" date="2010" name="DNA Res.">
        <title>Genome sequence of Kitasatospora setae NBRC 14216T: an evolutionary snapshot of the family Streptomycetaceae.</title>
        <authorList>
            <person name="Ichikawa N."/>
            <person name="Oguchi A."/>
            <person name="Ikeda H."/>
            <person name="Ishikawa J."/>
            <person name="Kitani S."/>
            <person name="Watanabe Y."/>
            <person name="Nakamura S."/>
            <person name="Katano Y."/>
            <person name="Kishi E."/>
            <person name="Sasagawa M."/>
            <person name="Ankai A."/>
            <person name="Fukui S."/>
            <person name="Hashimoto Y."/>
            <person name="Kamata S."/>
            <person name="Otoguro M."/>
            <person name="Tanikawa S."/>
            <person name="Nihira T."/>
            <person name="Horinouchi S."/>
            <person name="Ohnishi Y."/>
            <person name="Hayakawa M."/>
            <person name="Kuzuyama T."/>
            <person name="Arisawa A."/>
            <person name="Nomoto F."/>
            <person name="Miura H."/>
            <person name="Takahashi Y."/>
            <person name="Fujita N."/>
        </authorList>
    </citation>
    <scope>NUCLEOTIDE SEQUENCE [LARGE SCALE GENOMIC DNA]</scope>
    <source>
        <strain evidence="7">ATCC 33774 / DSM 43861 / JCM 3304 / KCC A-0304 / NBRC 14216 / KM-6054</strain>
    </source>
</reference>
<dbReference type="GO" id="GO:0017000">
    <property type="term" value="P:antibiotic biosynthetic process"/>
    <property type="evidence" value="ECO:0007669"/>
    <property type="project" value="UniProtKB-ARBA"/>
</dbReference>
<dbReference type="SUPFAM" id="SSF53756">
    <property type="entry name" value="UDP-Glycosyltransferase/glycogen phosphorylase"/>
    <property type="match status" value="1"/>
</dbReference>
<keyword evidence="3 6" id="KW-0808">Transferase</keyword>
<dbReference type="Pfam" id="PF06722">
    <property type="entry name" value="EryCIII-like_C"/>
    <property type="match status" value="1"/>
</dbReference>
<dbReference type="KEGG" id="ksk:KSE_59350"/>
<sequence>MRILFAGPAAPSHLFPMVPTAQALRAAGHEVLFAVPAAHDQIRQAGFPIAGIGDGRSLRESFEATAPAGQPFRYARPEMSQDELLDLGARAFAHASRPTVDGLRAVAEQWGADLLVHDSCLASAQLVAAELKIPAALHNYGFGSGLDMAARLARHFTDLYEERGLAGPAESTPLDIVPAELGGDDGGLRMRYLPYNGGGTVPAELLRRAGRPRVAVTLGTVITQVEGVEPIVRLVDAAAGVDAEFLLAVGDSDLARLGTLPANVRPLPWVPLAELLRVCDAVVHHGGSGSTLTGLHAGVPQLLLPQGADNFLTADTMVGAGAALSATSAEVDGALLARLVADPDLRAGAARLRALNEAQPTPAAVVPEIEVLAAVRR</sequence>
<proteinExistence type="inferred from homology"/>
<dbReference type="RefSeq" id="WP_014139002.1">
    <property type="nucleotide sequence ID" value="NC_016109.1"/>
</dbReference>
<dbReference type="PANTHER" id="PTHR48050:SF13">
    <property type="entry name" value="STEROL 3-BETA-GLUCOSYLTRANSFERASE UGT80A2"/>
    <property type="match status" value="1"/>
</dbReference>
<gene>
    <name evidence="6" type="ordered locus">KSE_59350</name>
</gene>
<dbReference type="InterPro" id="IPR050426">
    <property type="entry name" value="Glycosyltransferase_28"/>
</dbReference>
<keyword evidence="2" id="KW-0328">Glycosyltransferase</keyword>
<evidence type="ECO:0000256" key="2">
    <source>
        <dbReference type="ARBA" id="ARBA00022676"/>
    </source>
</evidence>
<accession>E4N0M1</accession>
<dbReference type="Proteomes" id="UP000007076">
    <property type="component" value="Chromosome"/>
</dbReference>
<dbReference type="FunFam" id="3.40.50.2000:FF:000072">
    <property type="entry name" value="Glycosyl transferase"/>
    <property type="match status" value="1"/>
</dbReference>
<evidence type="ECO:0000313" key="7">
    <source>
        <dbReference type="Proteomes" id="UP000007076"/>
    </source>
</evidence>
<dbReference type="STRING" id="452652.KSE_59350"/>
<dbReference type="eggNOG" id="COG1819">
    <property type="taxonomic scope" value="Bacteria"/>
</dbReference>
<dbReference type="InterPro" id="IPR002213">
    <property type="entry name" value="UDP_glucos_trans"/>
</dbReference>
<dbReference type="Pfam" id="PF21036">
    <property type="entry name" value="EryCIII-like_N"/>
    <property type="match status" value="1"/>
</dbReference>
<evidence type="ECO:0000256" key="1">
    <source>
        <dbReference type="ARBA" id="ARBA00006962"/>
    </source>
</evidence>
<dbReference type="HOGENOM" id="CLU_000537_7_4_11"/>
<dbReference type="InterPro" id="IPR048284">
    <property type="entry name" value="EryCIII-like_N"/>
</dbReference>
<organism evidence="6 7">
    <name type="scientific">Kitasatospora setae (strain ATCC 33774 / DSM 43861 / JCM 3304 / KCC A-0304 / NBRC 14216 / KM-6054)</name>
    <name type="common">Streptomyces setae</name>
    <dbReference type="NCBI Taxonomy" id="452652"/>
    <lineage>
        <taxon>Bacteria</taxon>
        <taxon>Bacillati</taxon>
        <taxon>Actinomycetota</taxon>
        <taxon>Actinomycetes</taxon>
        <taxon>Kitasatosporales</taxon>
        <taxon>Streptomycetaceae</taxon>
        <taxon>Kitasatospora</taxon>
    </lineage>
</organism>
<name>E4N0M1_KITSK</name>